<dbReference type="Gene3D" id="2.60.40.1470">
    <property type="entry name" value="ApaG domain"/>
    <property type="match status" value="1"/>
</dbReference>
<dbReference type="PROSITE" id="PS50181">
    <property type="entry name" value="FBOX"/>
    <property type="match status" value="1"/>
</dbReference>
<evidence type="ECO:0000256" key="2">
    <source>
        <dbReference type="ARBA" id="ARBA00022786"/>
    </source>
</evidence>
<name>A0A835SAA1_VANPL</name>
<dbReference type="PROSITE" id="PS51087">
    <property type="entry name" value="APAG"/>
    <property type="match status" value="1"/>
</dbReference>
<dbReference type="SUPFAM" id="SSF81383">
    <property type="entry name" value="F-box domain"/>
    <property type="match status" value="1"/>
</dbReference>
<dbReference type="InterPro" id="IPR036767">
    <property type="entry name" value="ApaG_sf"/>
</dbReference>
<organism evidence="5 6">
    <name type="scientific">Vanilla planifolia</name>
    <name type="common">Vanilla</name>
    <dbReference type="NCBI Taxonomy" id="51239"/>
    <lineage>
        <taxon>Eukaryota</taxon>
        <taxon>Viridiplantae</taxon>
        <taxon>Streptophyta</taxon>
        <taxon>Embryophyta</taxon>
        <taxon>Tracheophyta</taxon>
        <taxon>Spermatophyta</taxon>
        <taxon>Magnoliopsida</taxon>
        <taxon>Liliopsida</taxon>
        <taxon>Asparagales</taxon>
        <taxon>Orchidaceae</taxon>
        <taxon>Vanilloideae</taxon>
        <taxon>Vanilleae</taxon>
        <taxon>Vanilla</taxon>
    </lineage>
</organism>
<dbReference type="AlphaFoldDB" id="A0A835SAA1"/>
<comment type="pathway">
    <text evidence="1">Protein modification; protein ubiquitination.</text>
</comment>
<dbReference type="Proteomes" id="UP000636800">
    <property type="component" value="Chromosome 1"/>
</dbReference>
<dbReference type="Pfam" id="PF12937">
    <property type="entry name" value="F-box-like"/>
    <property type="match status" value="1"/>
</dbReference>
<evidence type="ECO:0000259" key="4">
    <source>
        <dbReference type="PROSITE" id="PS51087"/>
    </source>
</evidence>
<evidence type="ECO:0000259" key="3">
    <source>
        <dbReference type="PROSITE" id="PS50181"/>
    </source>
</evidence>
<dbReference type="SUPFAM" id="SSF160631">
    <property type="entry name" value="SMI1/KNR4-like"/>
    <property type="match status" value="1"/>
</dbReference>
<dbReference type="Pfam" id="PF04379">
    <property type="entry name" value="DUF525"/>
    <property type="match status" value="1"/>
</dbReference>
<sequence length="475" mass="53382">MGLENLGGLILEKVLSKLEPRDIALLACVSSRLRAAASHDHIWREVCFSYFDLSLPEDPQGNPCPSFKVTYETWMRSFSMYPLHIVKRVKQCWSAIRNWLTINFPEASGTLRRGATEAEIKQAEEKLGVKFPILTMLFYRFCDGQDTVTNDASQQSRLDPLGIIGGYEFYDHLVNVHLLSLSQIVKQSKEFEEITDSESKHIVVAMSMYLDKWFFLNCDDGQLYVGTKNLFRIGEMIPCVPFALVKPGTDAVNSLPQGALVLWLEEHCRRLYNGMIRTRLIRESRLICLYPDEVLQPPMIQDSGAQSLHSESPPICSVAVTNGVQVRASVVFVPELSFEKRLYFYSYSICMSLHPEGCMSNGLYYSSCQLSLRHWNIKSKDNVVADVTAGGVIGLYPHLTPDSREFVYESCTSVPEVPGVVAGSFTFVPGSLIVQKGQLFEVEVAPFILEVPGVHLLIVLPTLKQHVQGHDIGIY</sequence>
<dbReference type="Gene3D" id="3.40.1580.10">
    <property type="entry name" value="SMI1/KNR4-like"/>
    <property type="match status" value="1"/>
</dbReference>
<dbReference type="InterPro" id="IPR036047">
    <property type="entry name" value="F-box-like_dom_sf"/>
</dbReference>
<dbReference type="PANTHER" id="PTHR47463">
    <property type="entry name" value="F-BOX PROTEIN SKIP16"/>
    <property type="match status" value="1"/>
</dbReference>
<feature type="domain" description="ApaG" evidence="4">
    <location>
        <begin position="318"/>
        <end position="456"/>
    </location>
</feature>
<comment type="caution">
    <text evidence="5">The sequence shown here is derived from an EMBL/GenBank/DDBJ whole genome shotgun (WGS) entry which is preliminary data.</text>
</comment>
<protein>
    <submittedName>
        <fullName evidence="5">Uncharacterized protein</fullName>
    </submittedName>
</protein>
<accession>A0A835SAA1</accession>
<dbReference type="InterPro" id="IPR007474">
    <property type="entry name" value="ApaG_domain"/>
</dbReference>
<dbReference type="SUPFAM" id="SSF110069">
    <property type="entry name" value="ApaG-like"/>
    <property type="match status" value="1"/>
</dbReference>
<reference evidence="5 6" key="1">
    <citation type="journal article" date="2020" name="Nat. Food">
        <title>A phased Vanilla planifolia genome enables genetic improvement of flavour and production.</title>
        <authorList>
            <person name="Hasing T."/>
            <person name="Tang H."/>
            <person name="Brym M."/>
            <person name="Khazi F."/>
            <person name="Huang T."/>
            <person name="Chambers A.H."/>
        </authorList>
    </citation>
    <scope>NUCLEOTIDE SEQUENCE [LARGE SCALE GENOMIC DNA]</scope>
    <source>
        <tissue evidence="5">Leaf</tissue>
    </source>
</reference>
<dbReference type="InterPro" id="IPR001810">
    <property type="entry name" value="F-box_dom"/>
</dbReference>
<evidence type="ECO:0000313" key="5">
    <source>
        <dbReference type="EMBL" id="KAG0499832.1"/>
    </source>
</evidence>
<dbReference type="EMBL" id="JADCNL010000001">
    <property type="protein sequence ID" value="KAG0499832.1"/>
    <property type="molecule type" value="Genomic_DNA"/>
</dbReference>
<keyword evidence="2" id="KW-0833">Ubl conjugation pathway</keyword>
<dbReference type="Gene3D" id="1.20.1280.50">
    <property type="match status" value="1"/>
</dbReference>
<evidence type="ECO:0000313" key="6">
    <source>
        <dbReference type="Proteomes" id="UP000636800"/>
    </source>
</evidence>
<dbReference type="InterPro" id="IPR037883">
    <property type="entry name" value="Knr4/Smi1-like_sf"/>
</dbReference>
<evidence type="ECO:0000256" key="1">
    <source>
        <dbReference type="ARBA" id="ARBA00004906"/>
    </source>
</evidence>
<feature type="domain" description="F-box" evidence="3">
    <location>
        <begin position="1"/>
        <end position="46"/>
    </location>
</feature>
<proteinExistence type="predicted"/>
<dbReference type="PANTHER" id="PTHR47463:SF2">
    <property type="entry name" value="F-BOX PROTEIN SKIP16"/>
    <property type="match status" value="1"/>
</dbReference>
<gene>
    <name evidence="5" type="ORF">HPP92_004523</name>
</gene>
<keyword evidence="6" id="KW-1185">Reference proteome</keyword>